<proteinExistence type="predicted"/>
<protein>
    <recommendedName>
        <fullName evidence="3">BIG2 domain-containing protein</fullName>
    </recommendedName>
</protein>
<dbReference type="AlphaFoldDB" id="A0A0B8PII9"/>
<accession>A0A0B8PII9</accession>
<dbReference type="EMBL" id="BBSA01000046">
    <property type="protein sequence ID" value="GAM66106.1"/>
    <property type="molecule type" value="Genomic_DNA"/>
</dbReference>
<sequence length="299" mass="32430">MAYCESLGEDWKLTSMRANGKNSLGIEELFNRYGSLYDYEPLKWAAWTNITDGIDQGAMYKNLHTGEEGQDQTFAERYLVTCKIEQPREAVSITLSPDNAAIEIGKTQQYTVMADIPDVGVVDVTEMADIYDPANGDKYVSVDSSGLATGIAAVPSTTLQADYGSQSDTVNVTVCNTLADACISALDRGDGHKFTSSPSRAFMELHGIAHLATGWYTEDGTWGPPGEYGLIPHSSASTLCAHYNSLAIGGRTNWEFPHLTDLEYGFGTGSEHAAFTICSVGLQAQTRGQQLQKARPITR</sequence>
<name>A0A0B8PII9_9VIBR</name>
<organism evidence="1 2">
    <name type="scientific">Vibrio ishigakensis</name>
    <dbReference type="NCBI Taxonomy" id="1481914"/>
    <lineage>
        <taxon>Bacteria</taxon>
        <taxon>Pseudomonadati</taxon>
        <taxon>Pseudomonadota</taxon>
        <taxon>Gammaproteobacteria</taxon>
        <taxon>Vibrionales</taxon>
        <taxon>Vibrionaceae</taxon>
        <taxon>Vibrio</taxon>
    </lineage>
</organism>
<comment type="caution">
    <text evidence="1">The sequence shown here is derived from an EMBL/GenBank/DDBJ whole genome shotgun (WGS) entry which is preliminary data.</text>
</comment>
<evidence type="ECO:0000313" key="1">
    <source>
        <dbReference type="EMBL" id="GAM66106.1"/>
    </source>
</evidence>
<reference evidence="1 2" key="2">
    <citation type="submission" date="2015-01" db="EMBL/GenBank/DDBJ databases">
        <authorList>
            <consortium name="NBRP consortium"/>
            <person name="Sawabe T."/>
            <person name="Meirelles P."/>
            <person name="Feng G."/>
            <person name="Sayaka M."/>
            <person name="Hattori M."/>
            <person name="Ohkuma M."/>
        </authorList>
    </citation>
    <scope>NUCLEOTIDE SEQUENCE [LARGE SCALE GENOMIC DNA]</scope>
    <source>
        <strain evidence="1 2">JCM19232</strain>
    </source>
</reference>
<reference evidence="1 2" key="1">
    <citation type="submission" date="2015-01" db="EMBL/GenBank/DDBJ databases">
        <title>Vibrio sp. C5 JCM 19232 whole genome shotgun sequence.</title>
        <authorList>
            <person name="Sawabe T."/>
            <person name="Meirelles P."/>
            <person name="Feng G."/>
            <person name="Sayaka M."/>
            <person name="Hattori M."/>
            <person name="Ohkuma M."/>
        </authorList>
    </citation>
    <scope>NUCLEOTIDE SEQUENCE [LARGE SCALE GENOMIC DNA]</scope>
    <source>
        <strain evidence="1 2">JCM19232</strain>
    </source>
</reference>
<dbReference type="Proteomes" id="UP000031670">
    <property type="component" value="Unassembled WGS sequence"/>
</dbReference>
<evidence type="ECO:0000313" key="2">
    <source>
        <dbReference type="Proteomes" id="UP000031670"/>
    </source>
</evidence>
<dbReference type="Gene3D" id="2.60.40.1080">
    <property type="match status" value="1"/>
</dbReference>
<gene>
    <name evidence="1" type="ORF">JCM19232_3256</name>
</gene>
<evidence type="ECO:0008006" key="3">
    <source>
        <dbReference type="Google" id="ProtNLM"/>
    </source>
</evidence>